<dbReference type="EMBL" id="JABFAB010000002">
    <property type="protein sequence ID" value="MBA0642495.1"/>
    <property type="molecule type" value="Genomic_DNA"/>
</dbReference>
<evidence type="ECO:0000313" key="1">
    <source>
        <dbReference type="EMBL" id="MBA0642495.1"/>
    </source>
</evidence>
<sequence>MIRSAILLLSPIISLKYFLMKYIVSLALKLCPSCSNLLRAIQIARNPQQNNRQRSPSCANTLENMFNCFNTIVAARTGCGVHQPPVV</sequence>
<evidence type="ECO:0000313" key="2">
    <source>
        <dbReference type="Proteomes" id="UP000593573"/>
    </source>
</evidence>
<dbReference type="AlphaFoldDB" id="A0A7J8TWI0"/>
<gene>
    <name evidence="1" type="ORF">Goklo_026872</name>
</gene>
<organism evidence="1 2">
    <name type="scientific">Gossypium klotzschianum</name>
    <dbReference type="NCBI Taxonomy" id="34286"/>
    <lineage>
        <taxon>Eukaryota</taxon>
        <taxon>Viridiplantae</taxon>
        <taxon>Streptophyta</taxon>
        <taxon>Embryophyta</taxon>
        <taxon>Tracheophyta</taxon>
        <taxon>Spermatophyta</taxon>
        <taxon>Magnoliopsida</taxon>
        <taxon>eudicotyledons</taxon>
        <taxon>Gunneridae</taxon>
        <taxon>Pentapetalae</taxon>
        <taxon>rosids</taxon>
        <taxon>malvids</taxon>
        <taxon>Malvales</taxon>
        <taxon>Malvaceae</taxon>
        <taxon>Malvoideae</taxon>
        <taxon>Gossypium</taxon>
    </lineage>
</organism>
<comment type="caution">
    <text evidence="1">The sequence shown here is derived from an EMBL/GenBank/DDBJ whole genome shotgun (WGS) entry which is preliminary data.</text>
</comment>
<reference evidence="1 2" key="1">
    <citation type="journal article" date="2019" name="Genome Biol. Evol.">
        <title>Insights into the evolution of the New World diploid cottons (Gossypium, subgenus Houzingenia) based on genome sequencing.</title>
        <authorList>
            <person name="Grover C.E."/>
            <person name="Arick M.A. 2nd"/>
            <person name="Thrash A."/>
            <person name="Conover J.L."/>
            <person name="Sanders W.S."/>
            <person name="Peterson D.G."/>
            <person name="Frelichowski J.E."/>
            <person name="Scheffler J.A."/>
            <person name="Scheffler B.E."/>
            <person name="Wendel J.F."/>
        </authorList>
    </citation>
    <scope>NUCLEOTIDE SEQUENCE [LARGE SCALE GENOMIC DNA]</scope>
    <source>
        <strain evidence="1">57</strain>
        <tissue evidence="1">Leaf</tissue>
    </source>
</reference>
<accession>A0A7J8TWI0</accession>
<name>A0A7J8TWI0_9ROSI</name>
<keyword evidence="2" id="KW-1185">Reference proteome</keyword>
<protein>
    <submittedName>
        <fullName evidence="1">Uncharacterized protein</fullName>
    </submittedName>
</protein>
<proteinExistence type="predicted"/>
<dbReference type="Proteomes" id="UP000593573">
    <property type="component" value="Unassembled WGS sequence"/>
</dbReference>